<dbReference type="EMBL" id="LBOI01000001">
    <property type="protein sequence ID" value="KKP32265.1"/>
    <property type="molecule type" value="Genomic_DNA"/>
</dbReference>
<dbReference type="Proteomes" id="UP000034803">
    <property type="component" value="Unassembled WGS sequence"/>
</dbReference>
<name>A0A0G0B0D3_9BACT</name>
<proteinExistence type="predicted"/>
<protein>
    <submittedName>
        <fullName evidence="1">Uncharacterized protein</fullName>
    </submittedName>
</protein>
<comment type="caution">
    <text evidence="1">The sequence shown here is derived from an EMBL/GenBank/DDBJ whole genome shotgun (WGS) entry which is preliminary data.</text>
</comment>
<organism evidence="1 2">
    <name type="scientific">Candidatus Woesebacteria bacterium GW2011_GWC2_31_9</name>
    <dbReference type="NCBI Taxonomy" id="1618586"/>
    <lineage>
        <taxon>Bacteria</taxon>
        <taxon>Candidatus Woeseibacteriota</taxon>
    </lineage>
</organism>
<evidence type="ECO:0000313" key="2">
    <source>
        <dbReference type="Proteomes" id="UP000034803"/>
    </source>
</evidence>
<reference evidence="1 2" key="1">
    <citation type="journal article" date="2015" name="Nature">
        <title>rRNA introns, odd ribosomes, and small enigmatic genomes across a large radiation of phyla.</title>
        <authorList>
            <person name="Brown C.T."/>
            <person name="Hug L.A."/>
            <person name="Thomas B.C."/>
            <person name="Sharon I."/>
            <person name="Castelle C.J."/>
            <person name="Singh A."/>
            <person name="Wilkins M.J."/>
            <person name="Williams K.H."/>
            <person name="Banfield J.F."/>
        </authorList>
    </citation>
    <scope>NUCLEOTIDE SEQUENCE [LARGE SCALE GENOMIC DNA]</scope>
</reference>
<sequence length="72" mass="8248">MVEIITNIEGKSMKFDVDRCKLAENLSLCNRVSKILKVRPGEVTNLTRTKSDPISREIFYTLMTISDQLKKS</sequence>
<gene>
    <name evidence="1" type="ORF">UR21_C0001G0061</name>
</gene>
<dbReference type="AlphaFoldDB" id="A0A0G0B0D3"/>
<evidence type="ECO:0000313" key="1">
    <source>
        <dbReference type="EMBL" id="KKP32265.1"/>
    </source>
</evidence>
<accession>A0A0G0B0D3</accession>